<reference evidence="3 4" key="2">
    <citation type="submission" date="2008-11" db="EMBL/GenBank/DDBJ databases">
        <authorList>
            <person name="Fulton L."/>
            <person name="Clifton S."/>
            <person name="Fulton B."/>
            <person name="Xu J."/>
            <person name="Minx P."/>
            <person name="Pepin K.H."/>
            <person name="Johnson M."/>
            <person name="Bhonagiri V."/>
            <person name="Nash W.E."/>
            <person name="Mardis E.R."/>
            <person name="Wilson R.K."/>
        </authorList>
    </citation>
    <scope>NUCLEOTIDE SEQUENCE [LARGE SCALE GENOMIC DNA]</scope>
    <source>
        <strain evidence="3 4">ATCC 43243</strain>
    </source>
</reference>
<dbReference type="NCBIfam" id="TIGR00199">
    <property type="entry name" value="PncC_domain"/>
    <property type="match status" value="1"/>
</dbReference>
<dbReference type="NCBIfam" id="NF001813">
    <property type="entry name" value="PRK00549.1"/>
    <property type="match status" value="1"/>
</dbReference>
<dbReference type="Pfam" id="PF18146">
    <property type="entry name" value="CinA_KH"/>
    <property type="match status" value="1"/>
</dbReference>
<accession>B7ATW1</accession>
<dbReference type="eggNOG" id="COG1546">
    <property type="taxonomic scope" value="Bacteria"/>
</dbReference>
<dbReference type="Gene3D" id="3.30.70.2860">
    <property type="match status" value="1"/>
</dbReference>
<name>B7ATW1_9FIRM</name>
<dbReference type="HAMAP" id="MF_00226_B">
    <property type="entry name" value="CinA_B"/>
    <property type="match status" value="1"/>
</dbReference>
<dbReference type="PANTHER" id="PTHR13939">
    <property type="entry name" value="NICOTINAMIDE-NUCLEOTIDE AMIDOHYDROLASE PNCC"/>
    <property type="match status" value="1"/>
</dbReference>
<dbReference type="InterPro" id="IPR036425">
    <property type="entry name" value="MoaB/Mog-like_dom_sf"/>
</dbReference>
<dbReference type="PANTHER" id="PTHR13939:SF0">
    <property type="entry name" value="NMN AMIDOHYDROLASE-LIKE PROTEIN YFAY"/>
    <property type="match status" value="1"/>
</dbReference>
<keyword evidence="4" id="KW-1185">Reference proteome</keyword>
<evidence type="ECO:0000259" key="2">
    <source>
        <dbReference type="SMART" id="SM00852"/>
    </source>
</evidence>
<gene>
    <name evidence="1" type="primary">cinA</name>
    <name evidence="3" type="ORF">BACPEC_01583</name>
</gene>
<reference evidence="3 4" key="1">
    <citation type="submission" date="2008-11" db="EMBL/GenBank/DDBJ databases">
        <title>Draft genome sequence of Bacteroides pectinophilus (ATCC 43243).</title>
        <authorList>
            <person name="Sudarsanam P."/>
            <person name="Ley R."/>
            <person name="Guruge J."/>
            <person name="Turnbaugh P.J."/>
            <person name="Mahowald M."/>
            <person name="Liep D."/>
            <person name="Gordon J."/>
        </authorList>
    </citation>
    <scope>NUCLEOTIDE SEQUENCE [LARGE SCALE GENOMIC DNA]</scope>
    <source>
        <strain evidence="3 4">ATCC 43243</strain>
    </source>
</reference>
<dbReference type="Proteomes" id="UP000003136">
    <property type="component" value="Unassembled WGS sequence"/>
</dbReference>
<sequence>MTVELISVGTEILMGSIVNTNAAFLSAGCASIGLSIYNQQVVGDNPDRLSDAINLALGRADTVIITGGLGPTEDDITMQTAASVMGKGLVEDAHTREHIGNVLKNSIYKDNITDNNWKQAMVPEGAIVIDNRNGTAPGIIMERGDKALILIPGPPNELEVMFRKDIKPYLMARNPKAIFSRTIKLCGIGESQAETKIIDLIDAQDNPTVATYAKTGEVQIRITASADTEDAAKELVKPVAKEIKSRFREDVYTVDADCNLEDVVVEMLDKKGLKIVTAESCTGGLLAGRLVNVSGASEVFSQGFVTYSNKAKRKALSVDKAILKKYGAVSKETAKEMAKGAILASDAEVGVSVTGVAGPEPSEGKPVGLVYIGCYYRDKVTVKEFMFRGNRQKIREQAVVMALDMVRRRIIEDDK</sequence>
<proteinExistence type="inferred from homology"/>
<feature type="domain" description="MoaB/Mog" evidence="2">
    <location>
        <begin position="4"/>
        <end position="173"/>
    </location>
</feature>
<evidence type="ECO:0000256" key="1">
    <source>
        <dbReference type="HAMAP-Rule" id="MF_00226"/>
    </source>
</evidence>
<comment type="similarity">
    <text evidence="1">Belongs to the CinA family.</text>
</comment>
<dbReference type="SMART" id="SM00852">
    <property type="entry name" value="MoCF_biosynth"/>
    <property type="match status" value="1"/>
</dbReference>
<dbReference type="Gene3D" id="3.90.950.20">
    <property type="entry name" value="CinA-like"/>
    <property type="match status" value="1"/>
</dbReference>
<dbReference type="InterPro" id="IPR036653">
    <property type="entry name" value="CinA-like_C"/>
</dbReference>
<dbReference type="SUPFAM" id="SSF142433">
    <property type="entry name" value="CinA-like"/>
    <property type="match status" value="1"/>
</dbReference>
<dbReference type="AlphaFoldDB" id="B7ATW1"/>
<protein>
    <recommendedName>
        <fullName evidence="1">Putative competence-damage inducible protein</fullName>
    </recommendedName>
</protein>
<organism evidence="3 4">
    <name type="scientific">[Bacteroides] pectinophilus ATCC 43243</name>
    <dbReference type="NCBI Taxonomy" id="483218"/>
    <lineage>
        <taxon>Bacteria</taxon>
        <taxon>Bacillati</taxon>
        <taxon>Bacillota</taxon>
        <taxon>Clostridia</taxon>
        <taxon>Eubacteriales</taxon>
    </lineage>
</organism>
<evidence type="ECO:0000313" key="4">
    <source>
        <dbReference type="Proteomes" id="UP000003136"/>
    </source>
</evidence>
<dbReference type="Pfam" id="PF02464">
    <property type="entry name" value="CinA"/>
    <property type="match status" value="1"/>
</dbReference>
<dbReference type="eggNOG" id="COG1058">
    <property type="taxonomic scope" value="Bacteria"/>
</dbReference>
<dbReference type="InterPro" id="IPR008135">
    <property type="entry name" value="Competence-induced_CinA"/>
</dbReference>
<evidence type="ECO:0000313" key="3">
    <source>
        <dbReference type="EMBL" id="EEC57095.1"/>
    </source>
</evidence>
<dbReference type="InterPro" id="IPR041424">
    <property type="entry name" value="CinA_KH"/>
</dbReference>
<dbReference type="CDD" id="cd00885">
    <property type="entry name" value="cinA"/>
    <property type="match status" value="1"/>
</dbReference>
<dbReference type="Gene3D" id="3.40.980.10">
    <property type="entry name" value="MoaB/Mog-like domain"/>
    <property type="match status" value="1"/>
</dbReference>
<dbReference type="InterPro" id="IPR001453">
    <property type="entry name" value="MoaB/Mog_dom"/>
</dbReference>
<dbReference type="PIRSF" id="PIRSF006728">
    <property type="entry name" value="CinA"/>
    <property type="match status" value="1"/>
</dbReference>
<dbReference type="InterPro" id="IPR050101">
    <property type="entry name" value="CinA"/>
</dbReference>
<dbReference type="SUPFAM" id="SSF53218">
    <property type="entry name" value="Molybdenum cofactor biosynthesis proteins"/>
    <property type="match status" value="1"/>
</dbReference>
<dbReference type="Pfam" id="PF00994">
    <property type="entry name" value="MoCF_biosynth"/>
    <property type="match status" value="1"/>
</dbReference>
<dbReference type="STRING" id="483218.BACPEC_01583"/>
<dbReference type="EMBL" id="ABVQ01000036">
    <property type="protein sequence ID" value="EEC57095.1"/>
    <property type="molecule type" value="Genomic_DNA"/>
</dbReference>
<dbReference type="NCBIfam" id="TIGR00200">
    <property type="entry name" value="cinA_nterm"/>
    <property type="match status" value="1"/>
</dbReference>
<dbReference type="HOGENOM" id="CLU_030805_9_3_9"/>
<dbReference type="InterPro" id="IPR008136">
    <property type="entry name" value="CinA_C"/>
</dbReference>